<evidence type="ECO:0000313" key="1">
    <source>
        <dbReference type="EMBL" id="SJM90506.1"/>
    </source>
</evidence>
<dbReference type="RefSeq" id="WP_179210134.1">
    <property type="nucleotide sequence ID" value="NZ_FUKJ01000078.1"/>
</dbReference>
<evidence type="ECO:0000313" key="2">
    <source>
        <dbReference type="Proteomes" id="UP000195442"/>
    </source>
</evidence>
<accession>A0A1R4H2V5</accession>
<dbReference type="PROSITE" id="PS51257">
    <property type="entry name" value="PROKAR_LIPOPROTEIN"/>
    <property type="match status" value="1"/>
</dbReference>
<name>A0A1R4H2V5_9GAMM</name>
<evidence type="ECO:0008006" key="3">
    <source>
        <dbReference type="Google" id="ProtNLM"/>
    </source>
</evidence>
<dbReference type="AlphaFoldDB" id="A0A1R4H2V5"/>
<sequence>MKKFFLISFSVLLLAGCSEKKAYEQALLERIQKEQDVKDYKISPEAMAKCVFDTTSANMPGFFTYDPYRRLAYEHYAKMLNTDKAPDPKKAFEELNTLFGTPKKLAEAHSNYTESVMECYSLITDIRVDEVPPAAPETAVEPAPAAK</sequence>
<keyword evidence="2" id="KW-1185">Reference proteome</keyword>
<proteinExistence type="predicted"/>
<organism evidence="1 2">
    <name type="scientific">Crenothrix polyspora</name>
    <dbReference type="NCBI Taxonomy" id="360316"/>
    <lineage>
        <taxon>Bacteria</taxon>
        <taxon>Pseudomonadati</taxon>
        <taxon>Pseudomonadota</taxon>
        <taxon>Gammaproteobacteria</taxon>
        <taxon>Methylococcales</taxon>
        <taxon>Crenotrichaceae</taxon>
        <taxon>Crenothrix</taxon>
    </lineage>
</organism>
<gene>
    <name evidence="1" type="ORF">CRENPOLYSF2_1690008</name>
</gene>
<protein>
    <recommendedName>
        <fullName evidence="3">Lipoprotein</fullName>
    </recommendedName>
</protein>
<reference evidence="2" key="1">
    <citation type="submission" date="2017-02" db="EMBL/GenBank/DDBJ databases">
        <authorList>
            <person name="Daims H."/>
        </authorList>
    </citation>
    <scope>NUCLEOTIDE SEQUENCE [LARGE SCALE GENOMIC DNA]</scope>
</reference>
<dbReference type="Proteomes" id="UP000195442">
    <property type="component" value="Unassembled WGS sequence"/>
</dbReference>
<dbReference type="EMBL" id="FUKJ01000078">
    <property type="protein sequence ID" value="SJM90506.1"/>
    <property type="molecule type" value="Genomic_DNA"/>
</dbReference>